<feature type="region of interest" description="Disordered" evidence="1">
    <location>
        <begin position="25"/>
        <end position="50"/>
    </location>
</feature>
<sequence>MDTRLLLGGGGGLLGMRVNRRCKPNRTEKRRQRHHTHVSNFHGNQSCPHHHLKASVHRSPQLHTALLPARDETPHLTDPFPKEGLSLTEGHVGKALRKVPEENERPGEWRGGALSRPRTTRDDAPTRRKQLRRCIVFFRARHLT</sequence>
<feature type="compositionally biased region" description="Basic and acidic residues" evidence="1">
    <location>
        <begin position="98"/>
        <end position="108"/>
    </location>
</feature>
<keyword evidence="3" id="KW-1185">Reference proteome</keyword>
<feature type="region of interest" description="Disordered" evidence="1">
    <location>
        <begin position="95"/>
        <end position="126"/>
    </location>
</feature>
<reference evidence="3" key="1">
    <citation type="journal article" date="2012" name="Nature">
        <title>A physical, genetic and functional sequence assembly of the barley genome.</title>
        <authorList>
            <consortium name="The International Barley Genome Sequencing Consortium"/>
            <person name="Mayer K.F."/>
            <person name="Waugh R."/>
            <person name="Brown J.W."/>
            <person name="Schulman A."/>
            <person name="Langridge P."/>
            <person name="Platzer M."/>
            <person name="Fincher G.B."/>
            <person name="Muehlbauer G.J."/>
            <person name="Sato K."/>
            <person name="Close T.J."/>
            <person name="Wise R.P."/>
            <person name="Stein N."/>
        </authorList>
    </citation>
    <scope>NUCLEOTIDE SEQUENCE [LARGE SCALE GENOMIC DNA]</scope>
    <source>
        <strain evidence="3">cv. Morex</strain>
    </source>
</reference>
<dbReference type="AlphaFoldDB" id="A0A8I6XL82"/>
<feature type="compositionally biased region" description="Polar residues" evidence="1">
    <location>
        <begin position="38"/>
        <end position="47"/>
    </location>
</feature>
<dbReference type="Gramene" id="HORVU.MOREX.r2.5HG0427080.1">
    <property type="protein sequence ID" value="HORVU.MOREX.r2.5HG0427080.1.CDS.1"/>
    <property type="gene ID" value="HORVU.MOREX.r2.5HG0427080"/>
</dbReference>
<proteinExistence type="predicted"/>
<accession>A0A8I6XL82</accession>
<evidence type="ECO:0000313" key="3">
    <source>
        <dbReference type="Proteomes" id="UP000011116"/>
    </source>
</evidence>
<reference evidence="2" key="3">
    <citation type="submission" date="2022-01" db="UniProtKB">
        <authorList>
            <consortium name="EnsemblPlants"/>
        </authorList>
    </citation>
    <scope>IDENTIFICATION</scope>
    <source>
        <strain evidence="2">subsp. vulgare</strain>
    </source>
</reference>
<reference evidence="2" key="2">
    <citation type="submission" date="2020-10" db="EMBL/GenBank/DDBJ databases">
        <authorList>
            <person name="Scholz U."/>
            <person name="Mascher M."/>
            <person name="Fiebig A."/>
        </authorList>
    </citation>
    <scope>NUCLEOTIDE SEQUENCE [LARGE SCALE GENOMIC DNA]</scope>
    <source>
        <strain evidence="2">cv. Morex</strain>
    </source>
</reference>
<evidence type="ECO:0000313" key="2">
    <source>
        <dbReference type="EnsemblPlants" id="HORVU.MOREX.r3.5HG0513970.1.CDS1"/>
    </source>
</evidence>
<dbReference type="Gramene" id="HORVU.MOREX.r3.5HG0513970.1">
    <property type="protein sequence ID" value="HORVU.MOREX.r3.5HG0513970.1.CDS1"/>
    <property type="gene ID" value="HORVU.MOREX.r3.5HG0513970"/>
</dbReference>
<protein>
    <submittedName>
        <fullName evidence="2">Uncharacterized protein</fullName>
    </submittedName>
</protein>
<evidence type="ECO:0000256" key="1">
    <source>
        <dbReference type="SAM" id="MobiDB-lite"/>
    </source>
</evidence>
<feature type="compositionally biased region" description="Basic residues" evidence="1">
    <location>
        <begin position="25"/>
        <end position="37"/>
    </location>
</feature>
<dbReference type="Proteomes" id="UP000011116">
    <property type="component" value="Chromosome 5H"/>
</dbReference>
<dbReference type="EnsemblPlants" id="HORVU.MOREX.r3.5HG0513970.1">
    <property type="protein sequence ID" value="HORVU.MOREX.r3.5HG0513970.1.CDS1"/>
    <property type="gene ID" value="HORVU.MOREX.r3.5HG0513970"/>
</dbReference>
<organism evidence="2 3">
    <name type="scientific">Hordeum vulgare subsp. vulgare</name>
    <name type="common">Domesticated barley</name>
    <dbReference type="NCBI Taxonomy" id="112509"/>
    <lineage>
        <taxon>Eukaryota</taxon>
        <taxon>Viridiplantae</taxon>
        <taxon>Streptophyta</taxon>
        <taxon>Embryophyta</taxon>
        <taxon>Tracheophyta</taxon>
        <taxon>Spermatophyta</taxon>
        <taxon>Magnoliopsida</taxon>
        <taxon>Liliopsida</taxon>
        <taxon>Poales</taxon>
        <taxon>Poaceae</taxon>
        <taxon>BOP clade</taxon>
        <taxon>Pooideae</taxon>
        <taxon>Triticodae</taxon>
        <taxon>Triticeae</taxon>
        <taxon>Hordeinae</taxon>
        <taxon>Hordeum</taxon>
    </lineage>
</organism>
<name>A0A8I6XL82_HORVV</name>